<organism evidence="1 2">
    <name type="scientific">Oopsacas minuta</name>
    <dbReference type="NCBI Taxonomy" id="111878"/>
    <lineage>
        <taxon>Eukaryota</taxon>
        <taxon>Metazoa</taxon>
        <taxon>Porifera</taxon>
        <taxon>Hexactinellida</taxon>
        <taxon>Hexasterophora</taxon>
        <taxon>Lyssacinosida</taxon>
        <taxon>Leucopsacidae</taxon>
        <taxon>Oopsacas</taxon>
    </lineage>
</organism>
<comment type="caution">
    <text evidence="1">The sequence shown here is derived from an EMBL/GenBank/DDBJ whole genome shotgun (WGS) entry which is preliminary data.</text>
</comment>
<proteinExistence type="predicted"/>
<keyword evidence="2" id="KW-1185">Reference proteome</keyword>
<evidence type="ECO:0000313" key="2">
    <source>
        <dbReference type="Proteomes" id="UP001165289"/>
    </source>
</evidence>
<accession>A0AAV7JDD4</accession>
<reference evidence="1 2" key="1">
    <citation type="journal article" date="2023" name="BMC Biol.">
        <title>The compact genome of the sponge Oopsacas minuta (Hexactinellida) is lacking key metazoan core genes.</title>
        <authorList>
            <person name="Santini S."/>
            <person name="Schenkelaars Q."/>
            <person name="Jourda C."/>
            <person name="Duchesne M."/>
            <person name="Belahbib H."/>
            <person name="Rocher C."/>
            <person name="Selva M."/>
            <person name="Riesgo A."/>
            <person name="Vervoort M."/>
            <person name="Leys S.P."/>
            <person name="Kodjabachian L."/>
            <person name="Le Bivic A."/>
            <person name="Borchiellini C."/>
            <person name="Claverie J.M."/>
            <person name="Renard E."/>
        </authorList>
    </citation>
    <scope>NUCLEOTIDE SEQUENCE [LARGE SCALE GENOMIC DNA]</scope>
    <source>
        <strain evidence="1">SPO-2</strain>
    </source>
</reference>
<dbReference type="Proteomes" id="UP001165289">
    <property type="component" value="Unassembled WGS sequence"/>
</dbReference>
<name>A0AAV7JDD4_9METZ</name>
<dbReference type="AlphaFoldDB" id="A0AAV7JDD4"/>
<dbReference type="EMBL" id="JAKMXF010000352">
    <property type="protein sequence ID" value="KAI6646829.1"/>
    <property type="molecule type" value="Genomic_DNA"/>
</dbReference>
<evidence type="ECO:0000313" key="1">
    <source>
        <dbReference type="EMBL" id="KAI6646829.1"/>
    </source>
</evidence>
<protein>
    <submittedName>
        <fullName evidence="1">Uncharacterized protein</fullName>
    </submittedName>
</protein>
<sequence>MLISEMEKDVGPEASLPSNIWDNLITDINSCESPPPKKSLREEIHDSIKNCNDEILSGALDYEKEISYFEDEQMSISPRIRKIPYSMSRKFFPIK</sequence>
<gene>
    <name evidence="1" type="ORF">LOD99_9158</name>
</gene>